<dbReference type="InterPro" id="IPR016040">
    <property type="entry name" value="NAD(P)-bd_dom"/>
</dbReference>
<name>A0A7W4UIR2_9CELL</name>
<dbReference type="CDD" id="cd05245">
    <property type="entry name" value="SDR_a2"/>
    <property type="match status" value="1"/>
</dbReference>
<dbReference type="SUPFAM" id="SSF55961">
    <property type="entry name" value="Bet v1-like"/>
    <property type="match status" value="1"/>
</dbReference>
<comment type="caution">
    <text evidence="3">The sequence shown here is derived from an EMBL/GenBank/DDBJ whole genome shotgun (WGS) entry which is preliminary data.</text>
</comment>
<feature type="domain" description="NAD(P)-binding" evidence="2">
    <location>
        <begin position="44"/>
        <end position="182"/>
    </location>
</feature>
<dbReference type="Proteomes" id="UP000518206">
    <property type="component" value="Unassembled WGS sequence"/>
</dbReference>
<evidence type="ECO:0000256" key="1">
    <source>
        <dbReference type="SAM" id="MobiDB-lite"/>
    </source>
</evidence>
<dbReference type="EMBL" id="JACHVX010000007">
    <property type="protein sequence ID" value="MBB2924929.1"/>
    <property type="molecule type" value="Genomic_DNA"/>
</dbReference>
<dbReference type="PANTHER" id="PTHR12126">
    <property type="entry name" value="NADH-UBIQUINONE OXIDOREDUCTASE 39 KDA SUBUNIT-RELATED"/>
    <property type="match status" value="1"/>
</dbReference>
<dbReference type="RefSeq" id="WP_183297708.1">
    <property type="nucleotide sequence ID" value="NZ_JACHVX010000007.1"/>
</dbReference>
<dbReference type="Pfam" id="PF13460">
    <property type="entry name" value="NAD_binding_10"/>
    <property type="match status" value="1"/>
</dbReference>
<feature type="region of interest" description="Disordered" evidence="1">
    <location>
        <begin position="522"/>
        <end position="541"/>
    </location>
</feature>
<proteinExistence type="predicted"/>
<dbReference type="AlphaFoldDB" id="A0A7W4UIR2"/>
<dbReference type="InterPro" id="IPR036291">
    <property type="entry name" value="NAD(P)-bd_dom_sf"/>
</dbReference>
<dbReference type="Pfam" id="PF11066">
    <property type="entry name" value="DUF2867"/>
    <property type="match status" value="1"/>
</dbReference>
<feature type="compositionally biased region" description="Pro residues" evidence="1">
    <location>
        <begin position="8"/>
        <end position="18"/>
    </location>
</feature>
<sequence length="541" mass="58864">MTDDPRPSPDLLPEPVAPSLPGLVPGLDADGRPAPDAPLVAVTGVTGYVGGRLVPELLAAGYRVRALARNPERLRGRSWYADVEVAQADAGELEEIRAALRGVQIAYYLIHALGTGPTFEARDRRTALTFARAAREAGVERIVYLGGLYPEGEELSPHLASRTEVGEILLASGVPTTVLRAAVILGSGSASFEMMRYLTERLPAMTVPRWVENRIQPIAIRDVLRYLVGSAAMPGDVSRGFDIGGPDVLTYREMMQRYAKAAGLPRRVIVGVGVLTPRLSSLWVSLVTPVPSGLARPLVESLVHEVVCDEHDIAEHVPDPPGGLIGFDRAVRLALQRIQDADVTTRWSSAAVTGAPSDPLPGDPDWAGGSMYVDERRVEVHASPAALWRVIETIGGESGWYSWPLAWQLRGIADKLVGGPGLRRGRRPGRLLVDDAVDWWRVEEVEPGALLRLRAEMRVPGLAWLELRVEPVEGDDHRTVFAQRALFHPHGLAGQLYWGAVYPFHGIVFGGMQRNIARAAETAERARTDRRPAGDTVRART</sequence>
<dbReference type="Gene3D" id="3.40.50.720">
    <property type="entry name" value="NAD(P)-binding Rossmann-like Domain"/>
    <property type="match status" value="1"/>
</dbReference>
<feature type="region of interest" description="Disordered" evidence="1">
    <location>
        <begin position="1"/>
        <end position="29"/>
    </location>
</feature>
<organism evidence="3 4">
    <name type="scientific">Cellulomonas cellasea</name>
    <dbReference type="NCBI Taxonomy" id="43670"/>
    <lineage>
        <taxon>Bacteria</taxon>
        <taxon>Bacillati</taxon>
        <taxon>Actinomycetota</taxon>
        <taxon>Actinomycetes</taxon>
        <taxon>Micrococcales</taxon>
        <taxon>Cellulomonadaceae</taxon>
        <taxon>Cellulomonas</taxon>
    </lineage>
</organism>
<evidence type="ECO:0000259" key="2">
    <source>
        <dbReference type="Pfam" id="PF13460"/>
    </source>
</evidence>
<dbReference type="InterPro" id="IPR051207">
    <property type="entry name" value="ComplexI_NDUFA9_subunit"/>
</dbReference>
<dbReference type="SUPFAM" id="SSF51735">
    <property type="entry name" value="NAD(P)-binding Rossmann-fold domains"/>
    <property type="match status" value="1"/>
</dbReference>
<dbReference type="PANTHER" id="PTHR12126:SF11">
    <property type="entry name" value="NADH DEHYDROGENASE [UBIQUINONE] 1 ALPHA SUBCOMPLEX SUBUNIT 9, MITOCHONDRIAL"/>
    <property type="match status" value="1"/>
</dbReference>
<reference evidence="3 4" key="2">
    <citation type="submission" date="2020-08" db="EMBL/GenBank/DDBJ databases">
        <authorList>
            <person name="Partida-Martinez L."/>
            <person name="Huntemann M."/>
            <person name="Clum A."/>
            <person name="Wang J."/>
            <person name="Palaniappan K."/>
            <person name="Ritter S."/>
            <person name="Chen I.-M."/>
            <person name="Stamatis D."/>
            <person name="Reddy T."/>
            <person name="O'Malley R."/>
            <person name="Daum C."/>
            <person name="Shapiro N."/>
            <person name="Ivanova N."/>
            <person name="Kyrpides N."/>
            <person name="Woyke T."/>
        </authorList>
    </citation>
    <scope>NUCLEOTIDE SEQUENCE [LARGE SCALE GENOMIC DNA]</scope>
    <source>
        <strain evidence="3 4">RAS26</strain>
    </source>
</reference>
<accession>A0A7W4UIR2</accession>
<reference evidence="3 4" key="1">
    <citation type="submission" date="2020-08" db="EMBL/GenBank/DDBJ databases">
        <title>The Agave Microbiome: Exploring the role of microbial communities in plant adaptations to desert environments.</title>
        <authorList>
            <person name="Partida-Martinez L.P."/>
        </authorList>
    </citation>
    <scope>NUCLEOTIDE SEQUENCE [LARGE SCALE GENOMIC DNA]</scope>
    <source>
        <strain evidence="3 4">RAS26</strain>
    </source>
</reference>
<dbReference type="InterPro" id="IPR021295">
    <property type="entry name" value="DUF2867"/>
</dbReference>
<protein>
    <submittedName>
        <fullName evidence="3">Uncharacterized protein YbjT (DUF2867 family)</fullName>
    </submittedName>
</protein>
<dbReference type="GO" id="GO:0044877">
    <property type="term" value="F:protein-containing complex binding"/>
    <property type="evidence" value="ECO:0007669"/>
    <property type="project" value="TreeGrafter"/>
</dbReference>
<evidence type="ECO:0000313" key="4">
    <source>
        <dbReference type="Proteomes" id="UP000518206"/>
    </source>
</evidence>
<evidence type="ECO:0000313" key="3">
    <source>
        <dbReference type="EMBL" id="MBB2924929.1"/>
    </source>
</evidence>
<feature type="compositionally biased region" description="Basic and acidic residues" evidence="1">
    <location>
        <begin position="522"/>
        <end position="533"/>
    </location>
</feature>
<gene>
    <name evidence="3" type="ORF">FHR80_003867</name>
</gene>